<evidence type="ECO:0000259" key="7">
    <source>
        <dbReference type="SMART" id="SM00363"/>
    </source>
</evidence>
<dbReference type="InterPro" id="IPR022801">
    <property type="entry name" value="Ribosomal_uS4"/>
</dbReference>
<dbReference type="InterPro" id="IPR022802">
    <property type="entry name" value="Ribosomal_uS4_arc"/>
</dbReference>
<dbReference type="CDD" id="cd00165">
    <property type="entry name" value="S4"/>
    <property type="match status" value="1"/>
</dbReference>
<evidence type="ECO:0000256" key="4">
    <source>
        <dbReference type="ARBA" id="ARBA00022980"/>
    </source>
</evidence>
<dbReference type="SMART" id="SM00363">
    <property type="entry name" value="S4"/>
    <property type="match status" value="1"/>
</dbReference>
<dbReference type="AlphaFoldDB" id="A0A2R7Y3W6"/>
<dbReference type="InterPro" id="IPR001912">
    <property type="entry name" value="Ribosomal_uS4_N"/>
</dbReference>
<comment type="similarity">
    <text evidence="1 6">Belongs to the universal ribosomal protein uS4 family.</text>
</comment>
<organism evidence="9 10">
    <name type="scientific">Zestosphaera tikiterensis</name>
    <dbReference type="NCBI Taxonomy" id="1973259"/>
    <lineage>
        <taxon>Archaea</taxon>
        <taxon>Thermoproteota</taxon>
        <taxon>Thermoprotei</taxon>
        <taxon>Desulfurococcales</taxon>
        <taxon>Desulfurococcaceae</taxon>
        <taxon>Zestosphaera</taxon>
    </lineage>
</organism>
<feature type="domain" description="Small ribosomal subunit protein uS4 N-terminal" evidence="8">
    <location>
        <begin position="5"/>
        <end position="103"/>
    </location>
</feature>
<evidence type="ECO:0000256" key="2">
    <source>
        <dbReference type="ARBA" id="ARBA00022730"/>
    </source>
</evidence>
<evidence type="ECO:0000256" key="3">
    <source>
        <dbReference type="ARBA" id="ARBA00022884"/>
    </source>
</evidence>
<name>A0A2R7Y3W6_9CREN</name>
<dbReference type="SMART" id="SM01390">
    <property type="entry name" value="Ribosomal_S4"/>
    <property type="match status" value="1"/>
</dbReference>
<proteinExistence type="inferred from homology"/>
<keyword evidence="5 6" id="KW-0687">Ribonucleoprotein</keyword>
<evidence type="ECO:0000256" key="5">
    <source>
        <dbReference type="ARBA" id="ARBA00023274"/>
    </source>
</evidence>
<dbReference type="HAMAP" id="MF_01306_A">
    <property type="entry name" value="Ribosomal_uS4_A"/>
    <property type="match status" value="1"/>
</dbReference>
<dbReference type="GO" id="GO:0019843">
    <property type="term" value="F:rRNA binding"/>
    <property type="evidence" value="ECO:0007669"/>
    <property type="project" value="UniProtKB-UniRule"/>
</dbReference>
<feature type="domain" description="RNA-binding S4" evidence="7">
    <location>
        <begin position="104"/>
        <end position="166"/>
    </location>
</feature>
<dbReference type="GO" id="GO:0003735">
    <property type="term" value="F:structural constituent of ribosome"/>
    <property type="evidence" value="ECO:0007669"/>
    <property type="project" value="InterPro"/>
</dbReference>
<dbReference type="NCBIfam" id="NF003139">
    <property type="entry name" value="PRK04051.1"/>
    <property type="match status" value="1"/>
</dbReference>
<sequence>MGDPKKPRKKWERPGHPWIKERLLEEMEYVGKYGLRNKRELWNAQTLLRQIRNKAKALLALPPEERAVREAALSAKLYKMGILNVEHGTIDNILGLTIDDILQRRLQTIVYRKGLARTIHEARQLIVHRHIAIGGKVVNSPGYLVSRDEENLIDFAYNSPFRNRLKQQAEEGFISEASQT</sequence>
<comment type="subunit">
    <text evidence="6">Part of the 30S ribosomal subunit. Contacts protein S5. The interaction surface between S4 and S5 is involved in control of translational fidelity.</text>
</comment>
<dbReference type="PANTHER" id="PTHR11831">
    <property type="entry name" value="30S 40S RIBOSOMAL PROTEIN"/>
    <property type="match status" value="1"/>
</dbReference>
<evidence type="ECO:0000313" key="9">
    <source>
        <dbReference type="EMBL" id="PUA32200.1"/>
    </source>
</evidence>
<keyword evidence="2 6" id="KW-0699">rRNA-binding</keyword>
<dbReference type="GO" id="GO:0042274">
    <property type="term" value="P:ribosomal small subunit biogenesis"/>
    <property type="evidence" value="ECO:0007669"/>
    <property type="project" value="TreeGrafter"/>
</dbReference>
<dbReference type="Pfam" id="PF01479">
    <property type="entry name" value="S4"/>
    <property type="match status" value="1"/>
</dbReference>
<dbReference type="Pfam" id="PF00163">
    <property type="entry name" value="Ribosomal_S4"/>
    <property type="match status" value="1"/>
</dbReference>
<dbReference type="Proteomes" id="UP000244093">
    <property type="component" value="Unassembled WGS sequence"/>
</dbReference>
<dbReference type="InterPro" id="IPR036986">
    <property type="entry name" value="S4_RNA-bd_sf"/>
</dbReference>
<dbReference type="PANTHER" id="PTHR11831:SF5">
    <property type="entry name" value="40S RIBOSOMAL PROTEIN S9"/>
    <property type="match status" value="1"/>
</dbReference>
<gene>
    <name evidence="6" type="primary">rps4</name>
    <name evidence="9" type="ORF">B7O98_05895</name>
</gene>
<dbReference type="PROSITE" id="PS50889">
    <property type="entry name" value="S4"/>
    <property type="match status" value="1"/>
</dbReference>
<dbReference type="EMBL" id="NBVN01000004">
    <property type="protein sequence ID" value="PUA32200.1"/>
    <property type="molecule type" value="Genomic_DNA"/>
</dbReference>
<accession>A0A2R7Y3W6</accession>
<dbReference type="NCBIfam" id="TIGR01018">
    <property type="entry name" value="uS4_arch"/>
    <property type="match status" value="1"/>
</dbReference>
<dbReference type="GO" id="GO:0015935">
    <property type="term" value="C:small ribosomal subunit"/>
    <property type="evidence" value="ECO:0007669"/>
    <property type="project" value="InterPro"/>
</dbReference>
<dbReference type="InterPro" id="IPR002942">
    <property type="entry name" value="S4_RNA-bd"/>
</dbReference>
<keyword evidence="3 6" id="KW-0694">RNA-binding</keyword>
<dbReference type="SUPFAM" id="SSF55174">
    <property type="entry name" value="Alpha-L RNA-binding motif"/>
    <property type="match status" value="1"/>
</dbReference>
<evidence type="ECO:0000259" key="8">
    <source>
        <dbReference type="SMART" id="SM01390"/>
    </source>
</evidence>
<dbReference type="GO" id="GO:0006412">
    <property type="term" value="P:translation"/>
    <property type="evidence" value="ECO:0007669"/>
    <property type="project" value="UniProtKB-UniRule"/>
</dbReference>
<comment type="caution">
    <text evidence="9">The sequence shown here is derived from an EMBL/GenBank/DDBJ whole genome shotgun (WGS) entry which is preliminary data.</text>
</comment>
<evidence type="ECO:0000256" key="1">
    <source>
        <dbReference type="ARBA" id="ARBA00007465"/>
    </source>
</evidence>
<protein>
    <recommendedName>
        <fullName evidence="6">Small ribosomal subunit protein uS4</fullName>
    </recommendedName>
</protein>
<reference evidence="9 10" key="1">
    <citation type="journal article" date="2018" name="Syst. Appl. Microbiol.">
        <title>A new symbiotic nanoarchaeote (Candidatus Nanoclepta minutus) and its host (Zestosphaera tikiterensis gen. nov., sp. nov.) from a New Zealand hot spring.</title>
        <authorList>
            <person name="St John E."/>
            <person name="Liu Y."/>
            <person name="Podar M."/>
            <person name="Stott M.B."/>
            <person name="Meneghin J."/>
            <person name="Chen Z."/>
            <person name="Lagutin K."/>
            <person name="Mitchell K."/>
            <person name="Reysenbach A.L."/>
        </authorList>
    </citation>
    <scope>NUCLEOTIDE SEQUENCE [LARGE SCALE GENOMIC DNA]</scope>
    <source>
        <strain evidence="9">NZ3</strain>
    </source>
</reference>
<dbReference type="Gene3D" id="3.10.290.10">
    <property type="entry name" value="RNA-binding S4 domain"/>
    <property type="match status" value="1"/>
</dbReference>
<evidence type="ECO:0000313" key="10">
    <source>
        <dbReference type="Proteomes" id="UP000244093"/>
    </source>
</evidence>
<evidence type="ECO:0000256" key="6">
    <source>
        <dbReference type="HAMAP-Rule" id="MF_01306"/>
    </source>
</evidence>
<comment type="function">
    <text evidence="6">With S5 and S12 plays an important role in translational accuracy.</text>
</comment>
<dbReference type="InterPro" id="IPR005710">
    <property type="entry name" value="Ribosomal_uS4_euk/arc"/>
</dbReference>
<comment type="function">
    <text evidence="6">One of the primary rRNA binding proteins, it binds directly to 16S rRNA where it nucleates assembly of the body of the 30S subunit.</text>
</comment>
<keyword evidence="4 6" id="KW-0689">Ribosomal protein</keyword>